<organism evidence="1 2">
    <name type="scientific">Paenibacillus allorhizosphaerae</name>
    <dbReference type="NCBI Taxonomy" id="2849866"/>
    <lineage>
        <taxon>Bacteria</taxon>
        <taxon>Bacillati</taxon>
        <taxon>Bacillota</taxon>
        <taxon>Bacilli</taxon>
        <taxon>Bacillales</taxon>
        <taxon>Paenibacillaceae</taxon>
        <taxon>Paenibacillus</taxon>
    </lineage>
</organism>
<reference evidence="1 2" key="1">
    <citation type="submission" date="2021-06" db="EMBL/GenBank/DDBJ databases">
        <authorList>
            <person name="Criscuolo A."/>
        </authorList>
    </citation>
    <scope>NUCLEOTIDE SEQUENCE [LARGE SCALE GENOMIC DNA]</scope>
    <source>
        <strain evidence="2">CIP 111802</strain>
    </source>
</reference>
<keyword evidence="2" id="KW-1185">Reference proteome</keyword>
<evidence type="ECO:0000313" key="1">
    <source>
        <dbReference type="EMBL" id="CAG7658681.1"/>
    </source>
</evidence>
<dbReference type="Proteomes" id="UP000730618">
    <property type="component" value="Unassembled WGS sequence"/>
</dbReference>
<evidence type="ECO:0000313" key="2">
    <source>
        <dbReference type="Proteomes" id="UP000730618"/>
    </source>
</evidence>
<protein>
    <recommendedName>
        <fullName evidence="3">Amidohydrolase-related domain-containing protein</fullName>
    </recommendedName>
</protein>
<name>A0ABM8VUB9_9BACL</name>
<evidence type="ECO:0008006" key="3">
    <source>
        <dbReference type="Google" id="ProtNLM"/>
    </source>
</evidence>
<comment type="caution">
    <text evidence="1">The sequence shown here is derived from an EMBL/GenBank/DDBJ whole genome shotgun (WGS) entry which is preliminary data.</text>
</comment>
<gene>
    <name evidence="1" type="ORF">PAECIP111802_07125</name>
</gene>
<sequence>MDQHPNTNIIFGHANAYNSPNNIKTLLEKHSNLYIDFFAGFTAYNPDSFNKLRDFIPLMEQYPDRFMLSTDSGYGLTTEQAANALYETIDLFSAETALKVAYQNYERLIEQQPPTDTQIQKIKELTSKLGKTEKYRLNKRLANELIFKLESEQK</sequence>
<proteinExistence type="predicted"/>
<accession>A0ABM8VUB9</accession>
<dbReference type="EMBL" id="CAJVCE010000046">
    <property type="protein sequence ID" value="CAG7658681.1"/>
    <property type="molecule type" value="Genomic_DNA"/>
</dbReference>